<sequence length="99" mass="11187">MDKLKETSRTSSDQVLHFMPENTLVHGPHLQGISDLVSIRKAMDMRLESGLLAGQKIPLSGLQIEMIRLSPQMLLWNSQHKAGCFFGLRTAWKKSSLRI</sequence>
<evidence type="ECO:0000313" key="2">
    <source>
        <dbReference type="Proteomes" id="UP001358586"/>
    </source>
</evidence>
<comment type="caution">
    <text evidence="1">The sequence shown here is derived from an EMBL/GenBank/DDBJ whole genome shotgun (WGS) entry which is preliminary data.</text>
</comment>
<dbReference type="Proteomes" id="UP001358586">
    <property type="component" value="Chromosome 4"/>
</dbReference>
<accession>A0ABR0Q754</accession>
<proteinExistence type="predicted"/>
<reference evidence="1 2" key="1">
    <citation type="submission" date="2023-03" db="EMBL/GenBank/DDBJ databases">
        <title>WGS of Gossypium arboreum.</title>
        <authorList>
            <person name="Yu D."/>
        </authorList>
    </citation>
    <scope>NUCLEOTIDE SEQUENCE [LARGE SCALE GENOMIC DNA]</scope>
    <source>
        <tissue evidence="1">Leaf</tissue>
    </source>
</reference>
<gene>
    <name evidence="1" type="ORF">PVK06_010647</name>
</gene>
<name>A0ABR0Q754_GOSAR</name>
<evidence type="ECO:0000313" key="1">
    <source>
        <dbReference type="EMBL" id="KAK5834965.1"/>
    </source>
</evidence>
<dbReference type="EMBL" id="JARKNE010000004">
    <property type="protein sequence ID" value="KAK5834965.1"/>
    <property type="molecule type" value="Genomic_DNA"/>
</dbReference>
<organism evidence="1 2">
    <name type="scientific">Gossypium arboreum</name>
    <name type="common">Tree cotton</name>
    <name type="synonym">Gossypium nanking</name>
    <dbReference type="NCBI Taxonomy" id="29729"/>
    <lineage>
        <taxon>Eukaryota</taxon>
        <taxon>Viridiplantae</taxon>
        <taxon>Streptophyta</taxon>
        <taxon>Embryophyta</taxon>
        <taxon>Tracheophyta</taxon>
        <taxon>Spermatophyta</taxon>
        <taxon>Magnoliopsida</taxon>
        <taxon>eudicotyledons</taxon>
        <taxon>Gunneridae</taxon>
        <taxon>Pentapetalae</taxon>
        <taxon>rosids</taxon>
        <taxon>malvids</taxon>
        <taxon>Malvales</taxon>
        <taxon>Malvaceae</taxon>
        <taxon>Malvoideae</taxon>
        <taxon>Gossypium</taxon>
    </lineage>
</organism>
<keyword evidence="2" id="KW-1185">Reference proteome</keyword>
<protein>
    <submittedName>
        <fullName evidence="1">Uncharacterized protein</fullName>
    </submittedName>
</protein>